<dbReference type="NCBIfam" id="TIGR02876">
    <property type="entry name" value="spore_yqfD"/>
    <property type="match status" value="1"/>
</dbReference>
<evidence type="ECO:0000313" key="3">
    <source>
        <dbReference type="Proteomes" id="UP000027822"/>
    </source>
</evidence>
<dbReference type="Pfam" id="PF06898">
    <property type="entry name" value="YqfD"/>
    <property type="match status" value="1"/>
</dbReference>
<sequence>MKNQWFVNVLGYVKVRIEGQGVERFINECVRRQLFVWDVKKINDETIVFYVSLRDIKRLRIIYRKHECDLYFVGRYGVPFWNKRLLRNSGFLIGFLFFFISMIVLSNMVWKIEISGAKPETEYILMKELDKMGIKKGQLQFRVPNVEDIQKHLTDNINAITWVGLEVKGTTYHFEIVEKNEPKKEVEEKPQNLIAKKEAVITRVFVERGKPVVMRNDYVQKGDLLVSGSFGQEDDPTIVSAKGVVFGETWYKSEVELPLETTFQVYTGNSYNEHYLHVGSGKIKIWGFQHDKYKQSKAEAIKHDVKLFGMTLPISYEKKIVREEEEANRHYTEKQAMKVAREVGEKELKKKLDEHAMIVNDKILRKEVEGGKLKLSIHYTVVENIATPQLISESDIQGD</sequence>
<organism evidence="2 3">
    <name type="scientific">Bacillus manliponensis</name>
    <dbReference type="NCBI Taxonomy" id="574376"/>
    <lineage>
        <taxon>Bacteria</taxon>
        <taxon>Bacillati</taxon>
        <taxon>Bacillota</taxon>
        <taxon>Bacilli</taxon>
        <taxon>Bacillales</taxon>
        <taxon>Bacillaceae</taxon>
        <taxon>Bacillus</taxon>
        <taxon>Bacillus cereus group</taxon>
    </lineage>
</organism>
<accession>A0A073JZ26</accession>
<dbReference type="OrthoDB" id="1640349at2"/>
<dbReference type="InterPro" id="IPR010690">
    <property type="entry name" value="YqfD"/>
</dbReference>
<protein>
    <submittedName>
        <fullName evidence="2">Stage IV sporulation protein</fullName>
    </submittedName>
</protein>
<feature type="transmembrane region" description="Helical" evidence="1">
    <location>
        <begin position="90"/>
        <end position="110"/>
    </location>
</feature>
<evidence type="ECO:0000313" key="2">
    <source>
        <dbReference type="EMBL" id="KEK19490.1"/>
    </source>
</evidence>
<keyword evidence="1" id="KW-0812">Transmembrane</keyword>
<dbReference type="AlphaFoldDB" id="A0A073JZ26"/>
<dbReference type="Proteomes" id="UP000027822">
    <property type="component" value="Unassembled WGS sequence"/>
</dbReference>
<dbReference type="RefSeq" id="WP_034638804.1">
    <property type="nucleotide sequence ID" value="NZ_CBCSJC010000005.1"/>
</dbReference>
<keyword evidence="3" id="KW-1185">Reference proteome</keyword>
<keyword evidence="1" id="KW-0472">Membrane</keyword>
<dbReference type="STRING" id="574376.BAMA_22105"/>
<name>A0A073JZ26_9BACI</name>
<proteinExistence type="predicted"/>
<reference evidence="2 3" key="1">
    <citation type="submission" date="2014-06" db="EMBL/GenBank/DDBJ databases">
        <title>Draft genome sequence of Bacillus manliponensis JCM 15802 (MCCC 1A00708).</title>
        <authorList>
            <person name="Lai Q."/>
            <person name="Liu Y."/>
            <person name="Shao Z."/>
        </authorList>
    </citation>
    <scope>NUCLEOTIDE SEQUENCE [LARGE SCALE GENOMIC DNA]</scope>
    <source>
        <strain evidence="2 3">JCM 15802</strain>
    </source>
</reference>
<dbReference type="PIRSF" id="PIRSF029895">
    <property type="entry name" value="SpoIV"/>
    <property type="match status" value="1"/>
</dbReference>
<comment type="caution">
    <text evidence="2">The sequence shown here is derived from an EMBL/GenBank/DDBJ whole genome shotgun (WGS) entry which is preliminary data.</text>
</comment>
<gene>
    <name evidence="2" type="ORF">BAMA_22105</name>
</gene>
<evidence type="ECO:0000256" key="1">
    <source>
        <dbReference type="SAM" id="Phobius"/>
    </source>
</evidence>
<dbReference type="eggNOG" id="COG0561">
    <property type="taxonomic scope" value="Bacteria"/>
</dbReference>
<keyword evidence="1" id="KW-1133">Transmembrane helix</keyword>
<dbReference type="EMBL" id="JOTN01000007">
    <property type="protein sequence ID" value="KEK19490.1"/>
    <property type="molecule type" value="Genomic_DNA"/>
</dbReference>